<dbReference type="GO" id="GO:0043190">
    <property type="term" value="C:ATP-binding cassette (ABC) transporter complex"/>
    <property type="evidence" value="ECO:0007669"/>
    <property type="project" value="InterPro"/>
</dbReference>
<dbReference type="GO" id="GO:0006865">
    <property type="term" value="P:amino acid transport"/>
    <property type="evidence" value="ECO:0007669"/>
    <property type="project" value="UniProtKB-KW"/>
</dbReference>
<keyword evidence="4 10" id="KW-0813">Transport</keyword>
<evidence type="ECO:0000256" key="4">
    <source>
        <dbReference type="ARBA" id="ARBA00022448"/>
    </source>
</evidence>
<evidence type="ECO:0000256" key="8">
    <source>
        <dbReference type="ARBA" id="ARBA00022989"/>
    </source>
</evidence>
<comment type="function">
    <text evidence="1">Part of the binding-protein-dependent transport system for glutamine; probably responsible for the translocation of the substrate across the membrane.</text>
</comment>
<dbReference type="InterPro" id="IPR010065">
    <property type="entry name" value="AA_ABC_transptr_permease_3TM"/>
</dbReference>
<keyword evidence="8 10" id="KW-1133">Transmembrane helix</keyword>
<dbReference type="STRING" id="1121416.SAMN02745220_02289"/>
<gene>
    <name evidence="12" type="ORF">SAMN02745220_02289</name>
</gene>
<feature type="transmembrane region" description="Helical" evidence="10">
    <location>
        <begin position="245"/>
        <end position="267"/>
    </location>
</feature>
<evidence type="ECO:0000256" key="3">
    <source>
        <dbReference type="ARBA" id="ARBA00010072"/>
    </source>
</evidence>
<comment type="similarity">
    <text evidence="3">Belongs to the binding-protein-dependent transport system permease family. HisMQ subfamily.</text>
</comment>
<comment type="subcellular location">
    <subcellularLocation>
        <location evidence="2">Cell inner membrane</location>
        <topology evidence="2">Multi-pass membrane protein</topology>
    </subcellularLocation>
    <subcellularLocation>
        <location evidence="10">Cell membrane</location>
        <topology evidence="10">Multi-pass membrane protein</topology>
    </subcellularLocation>
</comment>
<evidence type="ECO:0000313" key="13">
    <source>
        <dbReference type="Proteomes" id="UP000184603"/>
    </source>
</evidence>
<evidence type="ECO:0000256" key="1">
    <source>
        <dbReference type="ARBA" id="ARBA00003159"/>
    </source>
</evidence>
<feature type="transmembrane region" description="Helical" evidence="10">
    <location>
        <begin position="125"/>
        <end position="142"/>
    </location>
</feature>
<name>A0A1M7Y729_9BACT</name>
<keyword evidence="5" id="KW-1003">Cell membrane</keyword>
<dbReference type="Gene3D" id="1.10.3720.10">
    <property type="entry name" value="MetI-like"/>
    <property type="match status" value="1"/>
</dbReference>
<evidence type="ECO:0000313" key="12">
    <source>
        <dbReference type="EMBL" id="SHO48420.1"/>
    </source>
</evidence>
<proteinExistence type="inferred from homology"/>
<dbReference type="NCBIfam" id="TIGR01726">
    <property type="entry name" value="HEQRo_perm_3TM"/>
    <property type="match status" value="1"/>
</dbReference>
<protein>
    <submittedName>
        <fullName evidence="12">Amino acid ABC transporter membrane protein 1, PAAT family</fullName>
    </submittedName>
</protein>
<keyword evidence="6 10" id="KW-0812">Transmembrane</keyword>
<sequence>MPILRLLHIPGLSRMQSVLRSPLIDVMQFLILVWGLYWLATISIDNIGYNWQWYQIPKMLYSWNEHGFTAGPLLKGLLITLKISAISLVLSLVIGLITAIFRLSGSPVAAALARIYLELSRNTPLLIQIFFIYFVLGPVLGLERMASAILALSLFEGAYASEIFRSGILSVATEQHEAAKSLGLSNYYTYRFIILPQAVRTMLPPLTSQAVSLVKDSALVSTIAIYDLTMQAQALIAETYLTFEIWFTVAGMYLMVTILLSICVSFLEHRMKLP</sequence>
<evidence type="ECO:0000259" key="11">
    <source>
        <dbReference type="PROSITE" id="PS50928"/>
    </source>
</evidence>
<feature type="transmembrane region" description="Helical" evidence="10">
    <location>
        <begin position="83"/>
        <end position="104"/>
    </location>
</feature>
<keyword evidence="13" id="KW-1185">Reference proteome</keyword>
<feature type="transmembrane region" description="Helical" evidence="10">
    <location>
        <begin position="21"/>
        <end position="40"/>
    </location>
</feature>
<keyword evidence="9 10" id="KW-0472">Membrane</keyword>
<dbReference type="PANTHER" id="PTHR30614">
    <property type="entry name" value="MEMBRANE COMPONENT OF AMINO ACID ABC TRANSPORTER"/>
    <property type="match status" value="1"/>
</dbReference>
<dbReference type="InterPro" id="IPR043429">
    <property type="entry name" value="ArtM/GltK/GlnP/TcyL/YhdX-like"/>
</dbReference>
<dbReference type="SUPFAM" id="SSF161098">
    <property type="entry name" value="MetI-like"/>
    <property type="match status" value="1"/>
</dbReference>
<dbReference type="CDD" id="cd06261">
    <property type="entry name" value="TM_PBP2"/>
    <property type="match status" value="1"/>
</dbReference>
<dbReference type="PROSITE" id="PS50928">
    <property type="entry name" value="ABC_TM1"/>
    <property type="match status" value="1"/>
</dbReference>
<evidence type="ECO:0000256" key="6">
    <source>
        <dbReference type="ARBA" id="ARBA00022692"/>
    </source>
</evidence>
<dbReference type="AlphaFoldDB" id="A0A1M7Y729"/>
<dbReference type="Pfam" id="PF00528">
    <property type="entry name" value="BPD_transp_1"/>
    <property type="match status" value="1"/>
</dbReference>
<dbReference type="InterPro" id="IPR035906">
    <property type="entry name" value="MetI-like_sf"/>
</dbReference>
<dbReference type="GO" id="GO:0022857">
    <property type="term" value="F:transmembrane transporter activity"/>
    <property type="evidence" value="ECO:0007669"/>
    <property type="project" value="InterPro"/>
</dbReference>
<reference evidence="12 13" key="1">
    <citation type="submission" date="2016-12" db="EMBL/GenBank/DDBJ databases">
        <authorList>
            <person name="Song W.-J."/>
            <person name="Kurnit D.M."/>
        </authorList>
    </citation>
    <scope>NUCLEOTIDE SEQUENCE [LARGE SCALE GENOMIC DNA]</scope>
    <source>
        <strain evidence="12 13">DSM 18488</strain>
    </source>
</reference>
<evidence type="ECO:0000256" key="10">
    <source>
        <dbReference type="RuleBase" id="RU363032"/>
    </source>
</evidence>
<dbReference type="InterPro" id="IPR000515">
    <property type="entry name" value="MetI-like"/>
</dbReference>
<dbReference type="EMBL" id="FRFE01000010">
    <property type="protein sequence ID" value="SHO48420.1"/>
    <property type="molecule type" value="Genomic_DNA"/>
</dbReference>
<evidence type="ECO:0000256" key="9">
    <source>
        <dbReference type="ARBA" id="ARBA00023136"/>
    </source>
</evidence>
<organism evidence="12 13">
    <name type="scientific">Desulfopila aestuarii DSM 18488</name>
    <dbReference type="NCBI Taxonomy" id="1121416"/>
    <lineage>
        <taxon>Bacteria</taxon>
        <taxon>Pseudomonadati</taxon>
        <taxon>Thermodesulfobacteriota</taxon>
        <taxon>Desulfobulbia</taxon>
        <taxon>Desulfobulbales</taxon>
        <taxon>Desulfocapsaceae</taxon>
        <taxon>Desulfopila</taxon>
    </lineage>
</organism>
<feature type="domain" description="ABC transmembrane type-1" evidence="11">
    <location>
        <begin position="77"/>
        <end position="264"/>
    </location>
</feature>
<keyword evidence="7" id="KW-0029">Amino-acid transport</keyword>
<dbReference type="PANTHER" id="PTHR30614:SF20">
    <property type="entry name" value="GLUTAMINE TRANSPORT SYSTEM PERMEASE PROTEIN GLNP"/>
    <property type="match status" value="1"/>
</dbReference>
<dbReference type="Proteomes" id="UP000184603">
    <property type="component" value="Unassembled WGS sequence"/>
</dbReference>
<evidence type="ECO:0000256" key="5">
    <source>
        <dbReference type="ARBA" id="ARBA00022475"/>
    </source>
</evidence>
<accession>A0A1M7Y729</accession>
<evidence type="ECO:0000256" key="7">
    <source>
        <dbReference type="ARBA" id="ARBA00022970"/>
    </source>
</evidence>
<evidence type="ECO:0000256" key="2">
    <source>
        <dbReference type="ARBA" id="ARBA00004429"/>
    </source>
</evidence>